<accession>A0AAW5LFA1</accession>
<gene>
    <name evidence="2" type="ORF">NQ032_04480</name>
</gene>
<name>A0AAW5LFA1_MAMSC</name>
<evidence type="ECO:0008006" key="4">
    <source>
        <dbReference type="Google" id="ProtNLM"/>
    </source>
</evidence>
<comment type="caution">
    <text evidence="2">The sequence shown here is derived from an EMBL/GenBank/DDBJ whole genome shotgun (WGS) entry which is preliminary data.</text>
</comment>
<sequence length="145" mass="17138">MDKFDEMYDKTDYSHMSVLYKTTALVTINEDCKGDCGLFINDMFIVILNKKCDESYFLVSLHNITQKNGFLSKKAILEFPIEEDKVTIDFSFAKDRDNFIDSLNGMIESIRQKHEEEIEKERQEEYKKRDKKNIKRNALICLTKN</sequence>
<protein>
    <recommendedName>
        <fullName evidence="4">YokE-like PH domain-containing protein</fullName>
    </recommendedName>
</protein>
<dbReference type="Proteomes" id="UP001204068">
    <property type="component" value="Unassembled WGS sequence"/>
</dbReference>
<dbReference type="EMBL" id="JANILD010000001">
    <property type="protein sequence ID" value="MCQ9302877.1"/>
    <property type="molecule type" value="Genomic_DNA"/>
</dbReference>
<dbReference type="AlphaFoldDB" id="A0AAW5LFA1"/>
<keyword evidence="1" id="KW-0175">Coiled coil</keyword>
<evidence type="ECO:0000313" key="2">
    <source>
        <dbReference type="EMBL" id="MCQ9302877.1"/>
    </source>
</evidence>
<evidence type="ECO:0000313" key="3">
    <source>
        <dbReference type="Proteomes" id="UP001204068"/>
    </source>
</evidence>
<dbReference type="RefSeq" id="WP_231493029.1">
    <property type="nucleotide sequence ID" value="NZ_CP064868.1"/>
</dbReference>
<reference evidence="2" key="1">
    <citation type="submission" date="2022-07" db="EMBL/GenBank/DDBJ databases">
        <title>Bacterial species isolated from the porcine tonsil microbiota.</title>
        <authorList>
            <person name="Oliveira I.M.F."/>
        </authorList>
    </citation>
    <scope>NUCLEOTIDE SEQUENCE</scope>
    <source>
        <strain evidence="2">8QC2O2</strain>
    </source>
</reference>
<evidence type="ECO:0000256" key="1">
    <source>
        <dbReference type="SAM" id="Coils"/>
    </source>
</evidence>
<organism evidence="2 3">
    <name type="scientific">Mammaliicoccus sciuri</name>
    <name type="common">Staphylococcus sciuri</name>
    <dbReference type="NCBI Taxonomy" id="1296"/>
    <lineage>
        <taxon>Bacteria</taxon>
        <taxon>Bacillati</taxon>
        <taxon>Bacillota</taxon>
        <taxon>Bacilli</taxon>
        <taxon>Bacillales</taxon>
        <taxon>Staphylococcaceae</taxon>
        <taxon>Mammaliicoccus</taxon>
    </lineage>
</organism>
<feature type="coiled-coil region" evidence="1">
    <location>
        <begin position="100"/>
        <end position="131"/>
    </location>
</feature>
<proteinExistence type="predicted"/>